<name>A0ABU6DHI2_9BACL</name>
<keyword evidence="2" id="KW-1185">Reference proteome</keyword>
<comment type="caution">
    <text evidence="1">The sequence shown here is derived from an EMBL/GenBank/DDBJ whole genome shotgun (WGS) entry which is preliminary data.</text>
</comment>
<sequence length="60" mass="6569">MHPLHRAIRSWTKADDEIVLVAVLPFILKGMDTVFSSTLAKCGDGFVVQDGRIASELVRG</sequence>
<accession>A0ABU6DHI2</accession>
<gene>
    <name evidence="1" type="ORF">P5G65_20430</name>
</gene>
<evidence type="ECO:0000313" key="2">
    <source>
        <dbReference type="Proteomes" id="UP001355653"/>
    </source>
</evidence>
<reference evidence="1 2" key="1">
    <citation type="submission" date="2023-03" db="EMBL/GenBank/DDBJ databases">
        <title>Bacillus Genome Sequencing.</title>
        <authorList>
            <person name="Dunlap C."/>
        </authorList>
    </citation>
    <scope>NUCLEOTIDE SEQUENCE [LARGE SCALE GENOMIC DNA]</scope>
    <source>
        <strain evidence="1 2">NRS-1351</strain>
    </source>
</reference>
<dbReference type="Proteomes" id="UP001355653">
    <property type="component" value="Unassembled WGS sequence"/>
</dbReference>
<evidence type="ECO:0000313" key="1">
    <source>
        <dbReference type="EMBL" id="MEB4796277.1"/>
    </source>
</evidence>
<proteinExistence type="predicted"/>
<protein>
    <submittedName>
        <fullName evidence="1">Uncharacterized protein</fullName>
    </submittedName>
</protein>
<organism evidence="1 2">
    <name type="scientific">Paenibacillus chondroitinus</name>
    <dbReference type="NCBI Taxonomy" id="59842"/>
    <lineage>
        <taxon>Bacteria</taxon>
        <taxon>Bacillati</taxon>
        <taxon>Bacillota</taxon>
        <taxon>Bacilli</taxon>
        <taxon>Bacillales</taxon>
        <taxon>Paenibacillaceae</taxon>
        <taxon>Paenibacillus</taxon>
    </lineage>
</organism>
<dbReference type="EMBL" id="JAROBY010000034">
    <property type="protein sequence ID" value="MEB4796277.1"/>
    <property type="molecule type" value="Genomic_DNA"/>
</dbReference>
<dbReference type="RefSeq" id="WP_127457654.1">
    <property type="nucleotide sequence ID" value="NZ_JAROBY010000034.1"/>
</dbReference>